<organism evidence="4 5">
    <name type="scientific">Lachnospira hominis</name>
    <name type="common">ex Liu et al. 2021</name>
    <dbReference type="NCBI Taxonomy" id="2763051"/>
    <lineage>
        <taxon>Bacteria</taxon>
        <taxon>Bacillati</taxon>
        <taxon>Bacillota</taxon>
        <taxon>Clostridia</taxon>
        <taxon>Lachnospirales</taxon>
        <taxon>Lachnospiraceae</taxon>
        <taxon>Lachnospira</taxon>
    </lineage>
</organism>
<keyword evidence="2" id="KW-0472">Membrane</keyword>
<keyword evidence="5" id="KW-1185">Reference proteome</keyword>
<keyword evidence="2" id="KW-0812">Transmembrane</keyword>
<dbReference type="PANTHER" id="PTHR34385:SF1">
    <property type="entry name" value="PEPTIDOGLYCAN L-ALANYL-D-GLUTAMATE ENDOPEPTIDASE CWLK"/>
    <property type="match status" value="1"/>
</dbReference>
<dbReference type="InterPro" id="IPR009045">
    <property type="entry name" value="Zn_M74/Hedgehog-like"/>
</dbReference>
<protein>
    <submittedName>
        <fullName evidence="4">M15 family metallopeptidase</fullName>
    </submittedName>
</protein>
<dbReference type="RefSeq" id="WP_186836673.1">
    <property type="nucleotide sequence ID" value="NZ_JACOPD010000004.1"/>
</dbReference>
<dbReference type="EMBL" id="JACOPD010000004">
    <property type="protein sequence ID" value="MBC5680691.1"/>
    <property type="molecule type" value="Genomic_DNA"/>
</dbReference>
<evidence type="ECO:0000313" key="4">
    <source>
        <dbReference type="EMBL" id="MBC5680691.1"/>
    </source>
</evidence>
<dbReference type="Proteomes" id="UP000628463">
    <property type="component" value="Unassembled WGS sequence"/>
</dbReference>
<feature type="transmembrane region" description="Helical" evidence="2">
    <location>
        <begin position="20"/>
        <end position="39"/>
    </location>
</feature>
<gene>
    <name evidence="4" type="ORF">H8S01_06940</name>
</gene>
<name>A0ABR7G1M4_9FIRM</name>
<evidence type="ECO:0000313" key="5">
    <source>
        <dbReference type="Proteomes" id="UP000628463"/>
    </source>
</evidence>
<proteinExistence type="predicted"/>
<accession>A0ABR7G1M4</accession>
<dbReference type="InterPro" id="IPR058193">
    <property type="entry name" value="VanY/YodJ_core_dom"/>
</dbReference>
<dbReference type="InterPro" id="IPR003709">
    <property type="entry name" value="VanY-like_core_dom"/>
</dbReference>
<comment type="caution">
    <text evidence="4">The sequence shown here is derived from an EMBL/GenBank/DDBJ whole genome shotgun (WGS) entry which is preliminary data.</text>
</comment>
<evidence type="ECO:0000256" key="2">
    <source>
        <dbReference type="SAM" id="Phobius"/>
    </source>
</evidence>
<keyword evidence="2" id="KW-1133">Transmembrane helix</keyword>
<sequence length="321" mass="35503">MTNNQLTRKQRAAVVRRQKITLAAGIAVLILVIIFVLAFKGCNSKKKNNDKTVPANTETTTDDNKTTTENNSENIKSEEAHDASTSSDNNADNNSDGGSDNNSGNDNNSSDYSGSQYADSQSVSSKGFSIQTINGITYVDGVLIANKTYSLPSDFIPQDPEVPVTSQRSTTSLDRTLMSAWRTMQADASSQGLNIYIASAYRSYSYQVNLYNSYVARDGKAAADTYSSRPGNSEHQTGLCFDLNSIDDSFGDTAEGRWVNDNCYKYGFCIRFPKGKDAYTGYQYESWHLRYVGKDLAEKLYNNGNWISLEEYFGITSKYPD</sequence>
<feature type="compositionally biased region" description="Low complexity" evidence="1">
    <location>
        <begin position="86"/>
        <end position="115"/>
    </location>
</feature>
<evidence type="ECO:0000259" key="3">
    <source>
        <dbReference type="Pfam" id="PF02557"/>
    </source>
</evidence>
<dbReference type="Pfam" id="PF02557">
    <property type="entry name" value="VanY"/>
    <property type="match status" value="1"/>
</dbReference>
<dbReference type="SUPFAM" id="SSF55166">
    <property type="entry name" value="Hedgehog/DD-peptidase"/>
    <property type="match status" value="1"/>
</dbReference>
<dbReference type="PANTHER" id="PTHR34385">
    <property type="entry name" value="D-ALANYL-D-ALANINE CARBOXYPEPTIDASE"/>
    <property type="match status" value="1"/>
</dbReference>
<reference evidence="4 5" key="1">
    <citation type="submission" date="2020-08" db="EMBL/GenBank/DDBJ databases">
        <title>Genome public.</title>
        <authorList>
            <person name="Liu C."/>
            <person name="Sun Q."/>
        </authorList>
    </citation>
    <scope>NUCLEOTIDE SEQUENCE [LARGE SCALE GENOMIC DNA]</scope>
    <source>
        <strain evidence="4 5">NSJ-43</strain>
    </source>
</reference>
<feature type="region of interest" description="Disordered" evidence="1">
    <location>
        <begin position="46"/>
        <end position="118"/>
    </location>
</feature>
<evidence type="ECO:0000256" key="1">
    <source>
        <dbReference type="SAM" id="MobiDB-lite"/>
    </source>
</evidence>
<dbReference type="Gene3D" id="3.30.1380.10">
    <property type="match status" value="1"/>
</dbReference>
<dbReference type="InterPro" id="IPR052179">
    <property type="entry name" value="DD-CPase-like"/>
</dbReference>
<feature type="domain" description="D-alanyl-D-alanine carboxypeptidase-like core" evidence="3">
    <location>
        <begin position="172"/>
        <end position="294"/>
    </location>
</feature>
<dbReference type="CDD" id="cd14852">
    <property type="entry name" value="LD-carboxypeptidase"/>
    <property type="match status" value="1"/>
</dbReference>